<dbReference type="Proteomes" id="UP001487740">
    <property type="component" value="Unassembled WGS sequence"/>
</dbReference>
<name>A0AAW0SSS7_SCYPA</name>
<feature type="region of interest" description="Disordered" evidence="1">
    <location>
        <begin position="40"/>
        <end position="107"/>
    </location>
</feature>
<protein>
    <submittedName>
        <fullName evidence="2">Uncharacterized protein</fullName>
    </submittedName>
</protein>
<organism evidence="2 3">
    <name type="scientific">Scylla paramamosain</name>
    <name type="common">Mud crab</name>
    <dbReference type="NCBI Taxonomy" id="85552"/>
    <lineage>
        <taxon>Eukaryota</taxon>
        <taxon>Metazoa</taxon>
        <taxon>Ecdysozoa</taxon>
        <taxon>Arthropoda</taxon>
        <taxon>Crustacea</taxon>
        <taxon>Multicrustacea</taxon>
        <taxon>Malacostraca</taxon>
        <taxon>Eumalacostraca</taxon>
        <taxon>Eucarida</taxon>
        <taxon>Decapoda</taxon>
        <taxon>Pleocyemata</taxon>
        <taxon>Brachyura</taxon>
        <taxon>Eubrachyura</taxon>
        <taxon>Portunoidea</taxon>
        <taxon>Portunidae</taxon>
        <taxon>Portuninae</taxon>
        <taxon>Scylla</taxon>
    </lineage>
</organism>
<accession>A0AAW0SSS7</accession>
<feature type="compositionally biased region" description="Polar residues" evidence="1">
    <location>
        <begin position="90"/>
        <end position="107"/>
    </location>
</feature>
<proteinExistence type="predicted"/>
<evidence type="ECO:0000313" key="3">
    <source>
        <dbReference type="Proteomes" id="UP001487740"/>
    </source>
</evidence>
<dbReference type="EMBL" id="JARAKH010000047">
    <property type="protein sequence ID" value="KAK8377257.1"/>
    <property type="molecule type" value="Genomic_DNA"/>
</dbReference>
<evidence type="ECO:0000313" key="2">
    <source>
        <dbReference type="EMBL" id="KAK8377257.1"/>
    </source>
</evidence>
<gene>
    <name evidence="2" type="ORF">O3P69_013721</name>
</gene>
<dbReference type="AlphaFoldDB" id="A0AAW0SSS7"/>
<evidence type="ECO:0000256" key="1">
    <source>
        <dbReference type="SAM" id="MobiDB-lite"/>
    </source>
</evidence>
<keyword evidence="3" id="KW-1185">Reference proteome</keyword>
<comment type="caution">
    <text evidence="2">The sequence shown here is derived from an EMBL/GenBank/DDBJ whole genome shotgun (WGS) entry which is preliminary data.</text>
</comment>
<sequence>MLKKVSSAEQRLDILAECAAAQGYHFVNPAFGVMHDQPILEDEESSRNSMLTQVHVPPSSAPPSTPMLQKQEEQQHGINNHKNRKEIQTQEETALASTTDSLLPQGS</sequence>
<reference evidence="2 3" key="1">
    <citation type="submission" date="2023-03" db="EMBL/GenBank/DDBJ databases">
        <title>High-quality genome of Scylla paramamosain provides insights in environmental adaptation.</title>
        <authorList>
            <person name="Zhang L."/>
        </authorList>
    </citation>
    <scope>NUCLEOTIDE SEQUENCE [LARGE SCALE GENOMIC DNA]</scope>
    <source>
        <strain evidence="2">LZ_2023a</strain>
        <tissue evidence="2">Muscle</tissue>
    </source>
</reference>